<organism evidence="1 2">
    <name type="scientific">Trypanosoma brucei gambiense (strain MHOM/CI/86/DAL972)</name>
    <dbReference type="NCBI Taxonomy" id="679716"/>
    <lineage>
        <taxon>Eukaryota</taxon>
        <taxon>Discoba</taxon>
        <taxon>Euglenozoa</taxon>
        <taxon>Kinetoplastea</taxon>
        <taxon>Metakinetoplastina</taxon>
        <taxon>Trypanosomatida</taxon>
        <taxon>Trypanosomatidae</taxon>
        <taxon>Trypanosoma</taxon>
    </lineage>
</organism>
<dbReference type="AlphaFoldDB" id="D0A476"/>
<dbReference type="EMBL" id="FN554973">
    <property type="protein sequence ID" value="CBH16070.1"/>
    <property type="molecule type" value="Genomic_DNA"/>
</dbReference>
<dbReference type="KEGG" id="tbg:TbgDal_X11650"/>
<sequence>MWNAVRVPSQTEKGLFLATMACGCAPTSLLFREKRVNTGEANLPLSMGADTLPPQRTQSPPVWRKVSQGASRFTFWRSRWIHRRTTSNKCGCGCSSSCNQQNQRSNGRNKAWIHPQAIQQESSHPVKLRKNPWTNSMPGVCLFTVTTGQSDKQHGGKTYVCDF</sequence>
<evidence type="ECO:0000313" key="1">
    <source>
        <dbReference type="EMBL" id="CBH16070.1"/>
    </source>
</evidence>
<dbReference type="RefSeq" id="XP_011778334.1">
    <property type="nucleotide sequence ID" value="XM_011780032.1"/>
</dbReference>
<dbReference type="Proteomes" id="UP000002316">
    <property type="component" value="Chromosome 10"/>
</dbReference>
<reference evidence="2" key="1">
    <citation type="journal article" date="2010" name="PLoS Negl. Trop. Dis.">
        <title>The genome sequence of Trypanosoma brucei gambiense, causative agent of chronic human african trypanosomiasis.</title>
        <authorList>
            <person name="Jackson A.P."/>
            <person name="Sanders M."/>
            <person name="Berry A."/>
            <person name="McQuillan J."/>
            <person name="Aslett M.A."/>
            <person name="Quail M.A."/>
            <person name="Chukualim B."/>
            <person name="Capewell P."/>
            <person name="MacLeod A."/>
            <person name="Melville S.E."/>
            <person name="Gibson W."/>
            <person name="Barry J.D."/>
            <person name="Berriman M."/>
            <person name="Hertz-Fowler C."/>
        </authorList>
    </citation>
    <scope>NUCLEOTIDE SEQUENCE [LARGE SCALE GENOMIC DNA]</scope>
    <source>
        <strain evidence="2">MHOM/CI/86/DAL972</strain>
    </source>
</reference>
<dbReference type="VEuPathDB" id="TriTrypDB:Tbg972.10.11650"/>
<dbReference type="GeneID" id="23864346"/>
<accession>D0A476</accession>
<dbReference type="PROSITE" id="PS51257">
    <property type="entry name" value="PROKAR_LIPOPROTEIN"/>
    <property type="match status" value="1"/>
</dbReference>
<evidence type="ECO:0000313" key="2">
    <source>
        <dbReference type="Proteomes" id="UP000002316"/>
    </source>
</evidence>
<proteinExistence type="predicted"/>
<gene>
    <name evidence="1" type="ORF">TbgDal_X11650</name>
</gene>
<protein>
    <submittedName>
        <fullName evidence="1">T. brucei spp.-specific protein</fullName>
    </submittedName>
</protein>
<name>D0A476_TRYB9</name>